<dbReference type="PROSITE" id="PS50042">
    <property type="entry name" value="CNMP_BINDING_3"/>
    <property type="match status" value="1"/>
</dbReference>
<dbReference type="AlphaFoldDB" id="A0A6P7YPP0"/>
<dbReference type="PANTHER" id="PTHR23011">
    <property type="entry name" value="CYCLIC NUCLEOTIDE-BINDING DOMAIN CONTAINING PROTEIN"/>
    <property type="match status" value="1"/>
</dbReference>
<dbReference type="PANTHER" id="PTHR23011:SF43">
    <property type="entry name" value="CYCLIC NUCLEOTIDE-BINDING DOMAIN-CONTAINING PROTEIN 2"/>
    <property type="match status" value="1"/>
</dbReference>
<evidence type="ECO:0000256" key="7">
    <source>
        <dbReference type="ARBA" id="ARBA00072573"/>
    </source>
</evidence>
<reference evidence="11" key="1">
    <citation type="submission" date="2025-08" db="UniProtKB">
        <authorList>
            <consortium name="RefSeq"/>
        </authorList>
    </citation>
    <scope>IDENTIFICATION</scope>
</reference>
<evidence type="ECO:0000256" key="4">
    <source>
        <dbReference type="ARBA" id="ARBA00022741"/>
    </source>
</evidence>
<keyword evidence="2" id="KW-0963">Cytoplasm</keyword>
<protein>
    <recommendedName>
        <fullName evidence="7">Cyclic nucleotide-binding domain-containing protein 2</fullName>
    </recommendedName>
</protein>
<sequence length="282" mass="32458">MDWNKNNIGNPNQQQPQLGEAESFAIIAFSLLCEGKGVSNFQLLLTVVVVDDSGFPNIVLTPDEGWDPSQEKLTFDHSVFKIRKVYLFILSSFITLHHQFFFFKDRMIVRHLNEFSNELSNMNKDRFPGKAMLVTMKRPDWRTEEDMKLLRSFLQVLPSYHHYSTHLQLLLAKVIRYESFGRSRVVVKKGQPGNSFYFLYSGCVAVTMDEDGSSAFVDDEPVLLHGGSGFGEIALLKGLNRNATIVCMEETELLVVDKEDFFANQLDLELQKECQYRYNFLK</sequence>
<comment type="function">
    <text evidence="6">Essential for male fertility. Plays an important role in spermatogenesis and regulates sperm motility by controlling the development of the flagellar bending of sperm.</text>
</comment>
<dbReference type="KEGG" id="muo:115475092"/>
<dbReference type="FunFam" id="2.60.120.10:FF:000083">
    <property type="entry name" value="Cyclic nucleotide binding domain containing 2"/>
    <property type="match status" value="1"/>
</dbReference>
<dbReference type="OrthoDB" id="166212at2759"/>
<dbReference type="Proteomes" id="UP000515156">
    <property type="component" value="Chromosome 7"/>
</dbReference>
<dbReference type="SMART" id="SM00100">
    <property type="entry name" value="cNMP"/>
    <property type="match status" value="1"/>
</dbReference>
<comment type="subcellular location">
    <subcellularLocation>
        <location evidence="1">Cytoplasm</location>
        <location evidence="1">Cytosol</location>
    </subcellularLocation>
</comment>
<evidence type="ECO:0000256" key="8">
    <source>
        <dbReference type="SAM" id="Phobius"/>
    </source>
</evidence>
<keyword evidence="3" id="KW-0116">cAMP-binding</keyword>
<evidence type="ECO:0000313" key="10">
    <source>
        <dbReference type="Proteomes" id="UP000515156"/>
    </source>
</evidence>
<dbReference type="SUPFAM" id="SSF51206">
    <property type="entry name" value="cAMP-binding domain-like"/>
    <property type="match status" value="1"/>
</dbReference>
<dbReference type="InterPro" id="IPR018490">
    <property type="entry name" value="cNMP-bd_dom_sf"/>
</dbReference>
<keyword evidence="8" id="KW-0472">Membrane</keyword>
<evidence type="ECO:0000256" key="2">
    <source>
        <dbReference type="ARBA" id="ARBA00022490"/>
    </source>
</evidence>
<dbReference type="Gene3D" id="2.60.120.10">
    <property type="entry name" value="Jelly Rolls"/>
    <property type="match status" value="1"/>
</dbReference>
<dbReference type="InterPro" id="IPR000595">
    <property type="entry name" value="cNMP-bd_dom"/>
</dbReference>
<dbReference type="Pfam" id="PF00027">
    <property type="entry name" value="cNMP_binding"/>
    <property type="match status" value="1"/>
</dbReference>
<dbReference type="GO" id="GO:0007283">
    <property type="term" value="P:spermatogenesis"/>
    <property type="evidence" value="ECO:0007669"/>
    <property type="project" value="TreeGrafter"/>
</dbReference>
<organism evidence="10 11">
    <name type="scientific">Microcaecilia unicolor</name>
    <dbReference type="NCBI Taxonomy" id="1415580"/>
    <lineage>
        <taxon>Eukaryota</taxon>
        <taxon>Metazoa</taxon>
        <taxon>Chordata</taxon>
        <taxon>Craniata</taxon>
        <taxon>Vertebrata</taxon>
        <taxon>Euteleostomi</taxon>
        <taxon>Amphibia</taxon>
        <taxon>Gymnophiona</taxon>
        <taxon>Siphonopidae</taxon>
        <taxon>Microcaecilia</taxon>
    </lineage>
</organism>
<gene>
    <name evidence="11" type="primary">LOC115475092</name>
</gene>
<dbReference type="CDD" id="cd00038">
    <property type="entry name" value="CAP_ED"/>
    <property type="match status" value="1"/>
</dbReference>
<keyword evidence="4" id="KW-0547">Nucleotide-binding</keyword>
<dbReference type="GeneID" id="115475092"/>
<evidence type="ECO:0000256" key="5">
    <source>
        <dbReference type="ARBA" id="ARBA00023149"/>
    </source>
</evidence>
<keyword evidence="5" id="KW-0114">cAMP</keyword>
<evidence type="ECO:0000256" key="6">
    <source>
        <dbReference type="ARBA" id="ARBA00059651"/>
    </source>
</evidence>
<name>A0A6P7YPP0_9AMPH</name>
<keyword evidence="10" id="KW-1185">Reference proteome</keyword>
<dbReference type="PROSITE" id="PS00888">
    <property type="entry name" value="CNMP_BINDING_1"/>
    <property type="match status" value="1"/>
</dbReference>
<dbReference type="GO" id="GO:0030552">
    <property type="term" value="F:cAMP binding"/>
    <property type="evidence" value="ECO:0007669"/>
    <property type="project" value="UniProtKB-KW"/>
</dbReference>
<dbReference type="RefSeq" id="XP_030066691.1">
    <property type="nucleotide sequence ID" value="XM_030210831.1"/>
</dbReference>
<dbReference type="GO" id="GO:0005829">
    <property type="term" value="C:cytosol"/>
    <property type="evidence" value="ECO:0007669"/>
    <property type="project" value="UniProtKB-SubCell"/>
</dbReference>
<keyword evidence="8" id="KW-0812">Transmembrane</keyword>
<dbReference type="InterPro" id="IPR014710">
    <property type="entry name" value="RmlC-like_jellyroll"/>
</dbReference>
<accession>A0A6P7YPP0</accession>
<dbReference type="InterPro" id="IPR018488">
    <property type="entry name" value="cNMP-bd_CS"/>
</dbReference>
<evidence type="ECO:0000259" key="9">
    <source>
        <dbReference type="PROSITE" id="PS50042"/>
    </source>
</evidence>
<evidence type="ECO:0000256" key="3">
    <source>
        <dbReference type="ARBA" id="ARBA00022566"/>
    </source>
</evidence>
<keyword evidence="8" id="KW-1133">Transmembrane helix</keyword>
<feature type="transmembrane region" description="Helical" evidence="8">
    <location>
        <begin position="85"/>
        <end position="103"/>
    </location>
</feature>
<dbReference type="InParanoid" id="A0A6P7YPP0"/>
<proteinExistence type="predicted"/>
<evidence type="ECO:0000256" key="1">
    <source>
        <dbReference type="ARBA" id="ARBA00004514"/>
    </source>
</evidence>
<evidence type="ECO:0000313" key="11">
    <source>
        <dbReference type="RefSeq" id="XP_030066691.1"/>
    </source>
</evidence>
<feature type="domain" description="Cyclic nucleotide-binding" evidence="9">
    <location>
        <begin position="159"/>
        <end position="261"/>
    </location>
</feature>